<dbReference type="GO" id="GO:0006310">
    <property type="term" value="P:DNA recombination"/>
    <property type="evidence" value="ECO:0007669"/>
    <property type="project" value="UniProtKB-KW"/>
</dbReference>
<keyword evidence="2" id="KW-0067">ATP-binding</keyword>
<dbReference type="InterPro" id="IPR016467">
    <property type="entry name" value="DNA_recomb/repair_RecA-like"/>
</dbReference>
<evidence type="ECO:0000259" key="5">
    <source>
        <dbReference type="PROSITE" id="PS50162"/>
    </source>
</evidence>
<reference evidence="7" key="1">
    <citation type="journal article" date="2022" name="Nat. Microbiol.">
        <title>Unique mobile elements and scalable gene flow at the prokaryote-eukaryote boundary revealed by circularized Asgard archaea genomes.</title>
        <authorList>
            <person name="Wu F."/>
            <person name="Speth D.R."/>
            <person name="Philosof A."/>
            <person name="Cremiere A."/>
            <person name="Narayanan A."/>
            <person name="Barco R.A."/>
            <person name="Connon S.A."/>
            <person name="Amend J.P."/>
            <person name="Antoshechkin I.A."/>
            <person name="Orphan V.J."/>
        </authorList>
    </citation>
    <scope>NUCLEOTIDE SEQUENCE</scope>
    <source>
        <strain evidence="7">PR6</strain>
    </source>
</reference>
<evidence type="ECO:0000313" key="7">
    <source>
        <dbReference type="EMBL" id="UJG43267.1"/>
    </source>
</evidence>
<comment type="function">
    <text evidence="4">Involved in DNA repair and in homologous recombination. Binds and assemble on single-stranded DNA to form a nucleoprotein filament. Hydrolyzes ATP in a ssDNA-dependent manner and promotes DNA strand exchange between homologous DNA molecules.</text>
</comment>
<sequence length="324" mass="36747">MFIVEQTTMIQLEGIEKELLKKLEQKDYSLGQLSLMSEKELAEDLEIEEELAALIIQKAQEQLGIHPYTAAEFLEIERRRGRITTGSEEFDSMLNGGIWTGEITELVGSFSSGKTQLCFQLCINVQLPKDLGGLEGKAFFIDTERTFSPQRIEEIASFRIKNTKKVLDNILVAPTSNTDIMLAYINQLEKIIPEENIKLVIIDSLAAHFRAEFIGKNRLVERQQKIMNLAEKLVEIAVDHDVAIVVTNQIIAAIDQFLYGSGEEPALGFAWAHRPQQRIFLRKSRGSARIARLFDSSRFPDREILFYVTEQGISDTSPASLEFY</sequence>
<comment type="similarity">
    <text evidence="4">Belongs to the eukaryotic RecA-like protein family.</text>
</comment>
<organism evidence="7">
    <name type="scientific">Candidatus Heimdallarchaeum endolithica</name>
    <dbReference type="NCBI Taxonomy" id="2876572"/>
    <lineage>
        <taxon>Archaea</taxon>
        <taxon>Promethearchaeati</taxon>
        <taxon>Candidatus Heimdallarchaeota</taxon>
        <taxon>Candidatus Heimdallarchaeia (ex Rinke et al. 2021) (nom. nud.)</taxon>
        <taxon>Candidatus Heimdallarchaeales</taxon>
        <taxon>Candidatus Heimdallarchaeaceae</taxon>
        <taxon>Candidatus Heimdallarchaeum</taxon>
    </lineage>
</organism>
<keyword evidence="1" id="KW-0547">Nucleotide-binding</keyword>
<dbReference type="PANTHER" id="PTHR22942">
    <property type="entry name" value="RECA/RAD51/RADA DNA STRAND-PAIRING FAMILY MEMBER"/>
    <property type="match status" value="1"/>
</dbReference>
<name>A0A9Y1BQN1_9ARCH</name>
<dbReference type="Pfam" id="PF08423">
    <property type="entry name" value="Rad51"/>
    <property type="match status" value="1"/>
</dbReference>
<dbReference type="GO" id="GO:0003677">
    <property type="term" value="F:DNA binding"/>
    <property type="evidence" value="ECO:0007669"/>
    <property type="project" value="UniProtKB-KW"/>
</dbReference>
<feature type="domain" description="RecA family profile 2" evidence="6">
    <location>
        <begin position="256"/>
        <end position="318"/>
    </location>
</feature>
<feature type="domain" description="RecA family profile 1" evidence="5">
    <location>
        <begin position="79"/>
        <end position="250"/>
    </location>
</feature>
<protein>
    <recommendedName>
        <fullName evidence="4">DNA repair and recombination protein RadA</fullName>
    </recommendedName>
</protein>
<keyword evidence="4" id="KW-0233">DNA recombination</keyword>
<evidence type="ECO:0000256" key="3">
    <source>
        <dbReference type="ARBA" id="ARBA00023125"/>
    </source>
</evidence>
<evidence type="ECO:0000256" key="4">
    <source>
        <dbReference type="PIRNR" id="PIRNR005856"/>
    </source>
</evidence>
<dbReference type="PROSITE" id="PS50162">
    <property type="entry name" value="RECA_2"/>
    <property type="match status" value="1"/>
</dbReference>
<dbReference type="PANTHER" id="PTHR22942:SF30">
    <property type="entry name" value="MEIOTIC RECOMBINATION PROTEIN DMC1_LIM15 HOMOLOG"/>
    <property type="match status" value="1"/>
</dbReference>
<dbReference type="NCBIfam" id="NF003301">
    <property type="entry name" value="PRK04301.1"/>
    <property type="match status" value="1"/>
</dbReference>
<dbReference type="Gene3D" id="3.40.50.300">
    <property type="entry name" value="P-loop containing nucleotide triphosphate hydrolases"/>
    <property type="match status" value="1"/>
</dbReference>
<evidence type="ECO:0000256" key="2">
    <source>
        <dbReference type="ARBA" id="ARBA00022840"/>
    </source>
</evidence>
<dbReference type="PIRSF" id="PIRSF005856">
    <property type="entry name" value="Rad51"/>
    <property type="match status" value="1"/>
</dbReference>
<dbReference type="GO" id="GO:0140664">
    <property type="term" value="F:ATP-dependent DNA damage sensor activity"/>
    <property type="evidence" value="ECO:0007669"/>
    <property type="project" value="InterPro"/>
</dbReference>
<evidence type="ECO:0000259" key="6">
    <source>
        <dbReference type="PROSITE" id="PS50163"/>
    </source>
</evidence>
<dbReference type="InterPro" id="IPR020587">
    <property type="entry name" value="RecA_monomer-monomer_interface"/>
</dbReference>
<dbReference type="EMBL" id="CP084167">
    <property type="protein sequence ID" value="UJG43267.1"/>
    <property type="molecule type" value="Genomic_DNA"/>
</dbReference>
<evidence type="ECO:0000256" key="1">
    <source>
        <dbReference type="ARBA" id="ARBA00022741"/>
    </source>
</evidence>
<dbReference type="GO" id="GO:0006281">
    <property type="term" value="P:DNA repair"/>
    <property type="evidence" value="ECO:0007669"/>
    <property type="project" value="InterPro"/>
</dbReference>
<keyword evidence="3 4" id="KW-0238">DNA-binding</keyword>
<accession>A0A9Y1BQN1</accession>
<dbReference type="GO" id="GO:0005524">
    <property type="term" value="F:ATP binding"/>
    <property type="evidence" value="ECO:0007669"/>
    <property type="project" value="UniProtKB-KW"/>
</dbReference>
<dbReference type="InterPro" id="IPR027417">
    <property type="entry name" value="P-loop_NTPase"/>
</dbReference>
<dbReference type="InterPro" id="IPR020588">
    <property type="entry name" value="RecA_ATP-bd"/>
</dbReference>
<dbReference type="SUPFAM" id="SSF52540">
    <property type="entry name" value="P-loop containing nucleoside triphosphate hydrolases"/>
    <property type="match status" value="1"/>
</dbReference>
<dbReference type="InterPro" id="IPR013632">
    <property type="entry name" value="Rad51_C"/>
</dbReference>
<proteinExistence type="inferred from homology"/>
<dbReference type="AlphaFoldDB" id="A0A9Y1BQN1"/>
<keyword evidence="4" id="KW-0227">DNA damage</keyword>
<dbReference type="Proteomes" id="UP001200513">
    <property type="component" value="Chromosome"/>
</dbReference>
<gene>
    <name evidence="7" type="primary">radA</name>
    <name evidence="7" type="ORF">K9W46_12955</name>
</gene>
<dbReference type="PROSITE" id="PS50163">
    <property type="entry name" value="RECA_3"/>
    <property type="match status" value="1"/>
</dbReference>